<keyword evidence="8 12" id="KW-0249">Electron transport</keyword>
<dbReference type="SUPFAM" id="SSF46548">
    <property type="entry name" value="alpha-helical ferredoxin"/>
    <property type="match status" value="1"/>
</dbReference>
<organism evidence="17 18">
    <name type="scientific">Halorhodospira halochloris</name>
    <name type="common">Ectothiorhodospira halochloris</name>
    <dbReference type="NCBI Taxonomy" id="1052"/>
    <lineage>
        <taxon>Bacteria</taxon>
        <taxon>Pseudomonadati</taxon>
        <taxon>Pseudomonadota</taxon>
        <taxon>Gammaproteobacteria</taxon>
        <taxon>Chromatiales</taxon>
        <taxon>Ectothiorhodospiraceae</taxon>
        <taxon>Halorhodospira</taxon>
    </lineage>
</organism>
<feature type="domain" description="4Fe-4S ferredoxin-type" evidence="15">
    <location>
        <begin position="588"/>
        <end position="616"/>
    </location>
</feature>
<feature type="binding site" evidence="12">
    <location>
        <position position="600"/>
    </location>
    <ligand>
        <name>[4Fe-4S] cluster</name>
        <dbReference type="ChEBI" id="CHEBI:49883"/>
        <label>2</label>
    </ligand>
</feature>
<dbReference type="InterPro" id="IPR017900">
    <property type="entry name" value="4Fe4S_Fe_S_CS"/>
</dbReference>
<dbReference type="SUPFAM" id="SSF142019">
    <property type="entry name" value="Nqo1 FMN-binding domain-like"/>
    <property type="match status" value="1"/>
</dbReference>
<evidence type="ECO:0000256" key="12">
    <source>
        <dbReference type="HAMAP-Rule" id="MF_00461"/>
    </source>
</evidence>
<evidence type="ECO:0000256" key="7">
    <source>
        <dbReference type="ARBA" id="ARBA00022967"/>
    </source>
</evidence>
<feature type="binding site" evidence="12">
    <location>
        <position position="607"/>
    </location>
    <ligand>
        <name>[4Fe-4S] cluster</name>
        <dbReference type="ChEBI" id="CHEBI:49883"/>
        <label>1</label>
    </ligand>
</feature>
<evidence type="ECO:0000256" key="10">
    <source>
        <dbReference type="ARBA" id="ARBA00023014"/>
    </source>
</evidence>
<feature type="binding site" evidence="12">
    <location>
        <position position="603"/>
    </location>
    <ligand>
        <name>[4Fe-4S] cluster</name>
        <dbReference type="ChEBI" id="CHEBI:49883"/>
        <label>2</label>
    </ligand>
</feature>
<evidence type="ECO:0000256" key="5">
    <source>
        <dbReference type="ARBA" id="ARBA00022723"/>
    </source>
</evidence>
<feature type="compositionally biased region" description="Polar residues" evidence="14">
    <location>
        <begin position="666"/>
        <end position="679"/>
    </location>
</feature>
<dbReference type="Pfam" id="PF12838">
    <property type="entry name" value="Fer4_7"/>
    <property type="match status" value="1"/>
</dbReference>
<keyword evidence="5 12" id="KW-0479">Metal-binding</keyword>
<feature type="binding site" evidence="12">
    <location>
        <position position="557"/>
    </location>
    <ligand>
        <name>[4Fe-4S] cluster</name>
        <dbReference type="ChEBI" id="CHEBI:49883"/>
        <label>1</label>
    </ligand>
</feature>
<dbReference type="PROSITE" id="PS51656">
    <property type="entry name" value="4FE4S"/>
    <property type="match status" value="1"/>
</dbReference>
<keyword evidence="6 12" id="KW-0677">Repeat</keyword>
<keyword evidence="7 12" id="KW-1278">Translocase</keyword>
<evidence type="ECO:0000259" key="16">
    <source>
        <dbReference type="PROSITE" id="PS51656"/>
    </source>
</evidence>
<dbReference type="HAMAP" id="MF_00463">
    <property type="entry name" value="RsxB_RnfB"/>
    <property type="match status" value="1"/>
</dbReference>
<dbReference type="GO" id="GO:0046872">
    <property type="term" value="F:metal ion binding"/>
    <property type="evidence" value="ECO:0007669"/>
    <property type="project" value="UniProtKB-KW"/>
</dbReference>
<feature type="binding site" evidence="13">
    <location>
        <position position="150"/>
    </location>
    <ligand>
        <name>[4Fe-4S] cluster</name>
        <dbReference type="ChEBI" id="CHEBI:49883"/>
        <label>2</label>
    </ligand>
</feature>
<dbReference type="InterPro" id="IPR010207">
    <property type="entry name" value="Elect_transpt_cplx_RnfB/RsxB"/>
</dbReference>
<comment type="cofactor">
    <cofactor evidence="13">
        <name>[4Fe-4S] cluster</name>
        <dbReference type="ChEBI" id="CHEBI:49883"/>
    </cofactor>
    <text evidence="13">Binds 3 [4Fe-4S] clusters.</text>
</comment>
<evidence type="ECO:0000256" key="2">
    <source>
        <dbReference type="ARBA" id="ARBA00022475"/>
    </source>
</evidence>
<name>A0A110B540_HALHR</name>
<dbReference type="InterPro" id="IPR017896">
    <property type="entry name" value="4Fe4S_Fe-S-bd"/>
</dbReference>
<feature type="binding site" evidence="13">
    <location>
        <position position="140"/>
    </location>
    <ligand>
        <name>[4Fe-4S] cluster</name>
        <dbReference type="ChEBI" id="CHEBI:49883"/>
        <label>3</label>
    </ligand>
</feature>
<dbReference type="Pfam" id="PF13375">
    <property type="entry name" value="RnfC_N"/>
    <property type="match status" value="1"/>
</dbReference>
<keyword evidence="18" id="KW-1185">Reference proteome</keyword>
<feature type="compositionally biased region" description="Basic and acidic residues" evidence="14">
    <location>
        <begin position="627"/>
        <end position="636"/>
    </location>
</feature>
<dbReference type="GO" id="GO:0005886">
    <property type="term" value="C:plasma membrane"/>
    <property type="evidence" value="ECO:0007669"/>
    <property type="project" value="UniProtKB-SubCell"/>
</dbReference>
<dbReference type="InterPro" id="IPR011538">
    <property type="entry name" value="Nuo51_FMN-bd"/>
</dbReference>
<comment type="similarity">
    <text evidence="13">Belongs to the 4Fe4S bacterial-type ferredoxin family. RnfB subfamily.</text>
</comment>
<keyword evidence="2 12" id="KW-1003">Cell membrane</keyword>
<dbReference type="NCBIfam" id="TIGR01945">
    <property type="entry name" value="rnfC"/>
    <property type="match status" value="1"/>
</dbReference>
<evidence type="ECO:0000256" key="3">
    <source>
        <dbReference type="ARBA" id="ARBA00022485"/>
    </source>
</evidence>
<dbReference type="GO" id="GO:0009055">
    <property type="term" value="F:electron transfer activity"/>
    <property type="evidence" value="ECO:0007669"/>
    <property type="project" value="InterPro"/>
</dbReference>
<keyword evidence="3 12" id="KW-0004">4Fe-4S</keyword>
<feature type="binding site" evidence="13">
    <location>
        <position position="110"/>
    </location>
    <ligand>
        <name>[4Fe-4S] cluster</name>
        <dbReference type="ChEBI" id="CHEBI:49883"/>
        <label>2</label>
    </ligand>
</feature>
<feature type="binding site" evidence="13">
    <location>
        <position position="116"/>
    </location>
    <ligand>
        <name>[4Fe-4S] cluster</name>
        <dbReference type="ChEBI" id="CHEBI:49883"/>
        <label>2</label>
    </ligand>
</feature>
<reference evidence="17" key="1">
    <citation type="submission" date="2016-02" db="EMBL/GenBank/DDBJ databases">
        <title>Halorhodospira halochloris DSM-1059 complete genome, version 2.</title>
        <authorList>
            <person name="Tsukatani Y."/>
        </authorList>
    </citation>
    <scope>NUCLEOTIDE SEQUENCE</scope>
    <source>
        <strain evidence="17">DSM 1059</strain>
    </source>
</reference>
<dbReference type="KEGG" id="hhk:HH1059_04630"/>
<proteinExistence type="inferred from homology"/>
<feature type="binding site" evidence="13">
    <location>
        <position position="143"/>
    </location>
    <ligand>
        <name>[4Fe-4S] cluster</name>
        <dbReference type="ChEBI" id="CHEBI:49883"/>
        <label>3</label>
    </ligand>
</feature>
<comment type="subunit">
    <text evidence="12">The complex is composed of six subunits: RnfA, RnfB, RnfC, RnfD, RnfE and RnfG.</text>
</comment>
<dbReference type="FunFam" id="1.10.15.40:FF:000001">
    <property type="entry name" value="Ion-translocating oxidoreductase complex subunit B"/>
    <property type="match status" value="1"/>
</dbReference>
<dbReference type="InterPro" id="IPR010208">
    <property type="entry name" value="Ion_transpt_RnfC/RsxC"/>
</dbReference>
<feature type="domain" description="4Fe-4S" evidence="16">
    <location>
        <begin position="29"/>
        <end position="88"/>
    </location>
</feature>
<dbReference type="PROSITE" id="PS00198">
    <property type="entry name" value="4FE4S_FER_1"/>
    <property type="match status" value="2"/>
</dbReference>
<feature type="binding site" evidence="13">
    <location>
        <position position="120"/>
    </location>
    <ligand>
        <name>[4Fe-4S] cluster</name>
        <dbReference type="ChEBI" id="CHEBI:49883"/>
        <label>3</label>
    </ligand>
</feature>
<evidence type="ECO:0000256" key="14">
    <source>
        <dbReference type="SAM" id="MobiDB-lite"/>
    </source>
</evidence>
<dbReference type="PROSITE" id="PS51379">
    <property type="entry name" value="4FE4S_FER_2"/>
    <property type="match status" value="4"/>
</dbReference>
<feature type="region of interest" description="Disordered" evidence="14">
    <location>
        <begin position="171"/>
        <end position="200"/>
    </location>
</feature>
<feature type="binding site" evidence="12">
    <location>
        <position position="554"/>
    </location>
    <ligand>
        <name>[4Fe-4S] cluster</name>
        <dbReference type="ChEBI" id="CHEBI:49883"/>
        <label>1</label>
    </ligand>
</feature>
<dbReference type="PANTHER" id="PTHR43034:SF2">
    <property type="entry name" value="ION-TRANSLOCATING OXIDOREDUCTASE COMPLEX SUBUNIT C"/>
    <property type="match status" value="1"/>
</dbReference>
<dbReference type="PANTHER" id="PTHR43034">
    <property type="entry name" value="ION-TRANSLOCATING OXIDOREDUCTASE COMPLEX SUBUNIT C"/>
    <property type="match status" value="1"/>
</dbReference>
<feature type="domain" description="4Fe-4S ferredoxin-type" evidence="15">
    <location>
        <begin position="544"/>
        <end position="574"/>
    </location>
</feature>
<dbReference type="Pfam" id="PF14697">
    <property type="entry name" value="Fer4_21"/>
    <property type="match status" value="1"/>
</dbReference>
<evidence type="ECO:0000256" key="6">
    <source>
        <dbReference type="ARBA" id="ARBA00022737"/>
    </source>
</evidence>
<dbReference type="Gene3D" id="3.40.50.11540">
    <property type="entry name" value="NADH-ubiquinone oxidoreductase 51kDa subunit"/>
    <property type="match status" value="1"/>
</dbReference>
<sequence>MLNAVLTLTIIAGLCGIGLGMAGRRLAAQRDPVVERIDALLPQTQCGQCGYPGCRPYAEAVANQQAAINLCAPGGNSTAAAIADLLQVDPQPVDGDEQGPVVAFIDEQRCIGCTRCLPACPVDAIIGAPRQMHTVLSDECTGCKLCVTACPMDCITMQPVEPPLGSLIRPLPTPLTTRANPESRPGPLRHPDAEPRPGEVAVTPAKDLSRDAEIGSIPLPTQMILPLVDHRGLEMACSYGVGDRVLRGAVVTAAADAVPLHAPTSGEVIGIDKRAISHPANAKVKCLIIKADGEEHSAEPMPALNDPLEQPAGVILERIRQAGIRGMGGAAFPSALKLADAAECGVDTLVVNGVECDTYLTCDETLLRHHAAQIVTGARLAARACGASRILIAVKAGSRYAAAAARQAIAAEGGGIQVVTVDAHYPAGNERNIVYPATGRIVPAGARPTTVGVVIQNVSTLYAAYRAVVHGEPSLDRLVTVSGGSAAHPGNYWIRVGTPLRDVLAVAGEPQGRIMVGGGIMGIPITNREVPITHGMSGIILESPAESPLPEQPCIRCSKCTKVCPEGLRPHEMVSAIRAGVNVGEPAESIELDPLRCTGCASCDLVCPSSIPLAGALGHARDMTRARMAEREAAERAKRRNEAKKAREERQKREKEQARQRKRQAVASQNKSSNETTES</sequence>
<keyword evidence="9 12" id="KW-0408">Iron</keyword>
<dbReference type="AlphaFoldDB" id="A0A110B540"/>
<dbReference type="SUPFAM" id="SSF54862">
    <property type="entry name" value="4Fe-4S ferredoxins"/>
    <property type="match status" value="1"/>
</dbReference>
<evidence type="ECO:0000256" key="13">
    <source>
        <dbReference type="HAMAP-Rule" id="MF_00463"/>
    </source>
</evidence>
<dbReference type="EMBL" id="AP017372">
    <property type="protein sequence ID" value="BAU57143.1"/>
    <property type="molecule type" value="Genomic_DNA"/>
</dbReference>
<feature type="binding site" evidence="13">
    <location>
        <position position="54"/>
    </location>
    <ligand>
        <name>[4Fe-4S] cluster</name>
        <dbReference type="ChEBI" id="CHEBI:49883"/>
        <label>1</label>
    </ligand>
</feature>
<feature type="domain" description="4Fe-4S ferredoxin-type" evidence="15">
    <location>
        <begin position="101"/>
        <end position="130"/>
    </location>
</feature>
<comment type="cofactor">
    <cofactor evidence="12">
        <name>[4Fe-4S] cluster</name>
        <dbReference type="ChEBI" id="CHEBI:49883"/>
    </cofactor>
    <text evidence="12">Binds 2 [4Fe-4S] clusters per subunit.</text>
</comment>
<keyword evidence="4 12" id="KW-0997">Cell inner membrane</keyword>
<dbReference type="Gene3D" id="1.10.15.40">
    <property type="entry name" value="Electron transport complex subunit B, putative Fe-S cluster"/>
    <property type="match status" value="1"/>
</dbReference>
<dbReference type="NCBIfam" id="NF003475">
    <property type="entry name" value="PRK05113.1"/>
    <property type="match status" value="1"/>
</dbReference>
<comment type="caution">
    <text evidence="13">Lacks conserved residue(s) required for the propagation of feature annotation.</text>
</comment>
<dbReference type="OrthoDB" id="9789936at2"/>
<feature type="binding site" evidence="12">
    <location>
        <position position="560"/>
    </location>
    <ligand>
        <name>[4Fe-4S] cluster</name>
        <dbReference type="ChEBI" id="CHEBI:49883"/>
        <label>1</label>
    </ligand>
</feature>
<feature type="binding site" evidence="12">
    <location>
        <position position="564"/>
    </location>
    <ligand>
        <name>[4Fe-4S] cluster</name>
        <dbReference type="ChEBI" id="CHEBI:49883"/>
        <label>2</label>
    </ligand>
</feature>
<feature type="domain" description="4Fe-4S ferredoxin-type" evidence="15">
    <location>
        <begin position="131"/>
        <end position="160"/>
    </location>
</feature>
<dbReference type="HAMAP" id="MF_00461">
    <property type="entry name" value="RsxC_RnfC"/>
    <property type="match status" value="1"/>
</dbReference>
<dbReference type="InterPro" id="IPR037225">
    <property type="entry name" value="Nuo51_FMN-bd_sf"/>
</dbReference>
<feature type="binding site" evidence="12">
    <location>
        <position position="597"/>
    </location>
    <ligand>
        <name>[4Fe-4S] cluster</name>
        <dbReference type="ChEBI" id="CHEBI:49883"/>
        <label>2</label>
    </ligand>
</feature>
<dbReference type="NCBIfam" id="TIGR01944">
    <property type="entry name" value="rnfB"/>
    <property type="match status" value="1"/>
</dbReference>
<dbReference type="GO" id="GO:0051539">
    <property type="term" value="F:4 iron, 4 sulfur cluster binding"/>
    <property type="evidence" value="ECO:0007669"/>
    <property type="project" value="UniProtKB-UniRule"/>
</dbReference>
<evidence type="ECO:0000313" key="18">
    <source>
        <dbReference type="Proteomes" id="UP000218890"/>
    </source>
</evidence>
<evidence type="ECO:0000259" key="15">
    <source>
        <dbReference type="PROSITE" id="PS51379"/>
    </source>
</evidence>
<feature type="compositionally biased region" description="Basic and acidic residues" evidence="14">
    <location>
        <begin position="643"/>
        <end position="659"/>
    </location>
</feature>
<feature type="region of interest" description="Hydrophobic" evidence="13">
    <location>
        <begin position="1"/>
        <end position="23"/>
    </location>
</feature>
<feature type="binding site" evidence="13">
    <location>
        <position position="49"/>
    </location>
    <ligand>
        <name>[4Fe-4S] cluster</name>
        <dbReference type="ChEBI" id="CHEBI:49883"/>
        <label>1</label>
    </ligand>
</feature>
<keyword evidence="10 12" id="KW-0411">Iron-sulfur</keyword>
<feature type="binding site" evidence="13">
    <location>
        <position position="113"/>
    </location>
    <ligand>
        <name>[4Fe-4S] cluster</name>
        <dbReference type="ChEBI" id="CHEBI:49883"/>
        <label>2</label>
    </ligand>
</feature>
<comment type="function">
    <text evidence="12">Part of a membrane-bound complex that couples electron transfer with translocation of ions across the membrane.</text>
</comment>
<evidence type="ECO:0000256" key="1">
    <source>
        <dbReference type="ARBA" id="ARBA00022448"/>
    </source>
</evidence>
<evidence type="ECO:0000256" key="8">
    <source>
        <dbReference type="ARBA" id="ARBA00022982"/>
    </source>
</evidence>
<evidence type="ECO:0000256" key="9">
    <source>
        <dbReference type="ARBA" id="ARBA00023004"/>
    </source>
</evidence>
<dbReference type="RefSeq" id="WP_096407809.1">
    <property type="nucleotide sequence ID" value="NZ_AP017372.2"/>
</dbReference>
<dbReference type="InterPro" id="IPR026902">
    <property type="entry name" value="RnfC_N"/>
</dbReference>
<dbReference type="Pfam" id="PF01512">
    <property type="entry name" value="Complex1_51K"/>
    <property type="match status" value="1"/>
</dbReference>
<dbReference type="Gene3D" id="3.30.70.20">
    <property type="match status" value="1"/>
</dbReference>
<evidence type="ECO:0000256" key="11">
    <source>
        <dbReference type="ARBA" id="ARBA00023136"/>
    </source>
</evidence>
<feature type="region of interest" description="Disordered" evidence="14">
    <location>
        <begin position="627"/>
        <end position="679"/>
    </location>
</feature>
<feature type="binding site" evidence="13">
    <location>
        <position position="46"/>
    </location>
    <ligand>
        <name>[4Fe-4S] cluster</name>
        <dbReference type="ChEBI" id="CHEBI:49883"/>
        <label>1</label>
    </ligand>
</feature>
<dbReference type="NCBIfam" id="NF003454">
    <property type="entry name" value="PRK05035.1"/>
    <property type="match status" value="1"/>
</dbReference>
<keyword evidence="1 12" id="KW-0813">Transport</keyword>
<evidence type="ECO:0000256" key="4">
    <source>
        <dbReference type="ARBA" id="ARBA00022519"/>
    </source>
</evidence>
<keyword evidence="11 12" id="KW-0472">Membrane</keyword>
<evidence type="ECO:0000313" key="17">
    <source>
        <dbReference type="EMBL" id="BAU57143.1"/>
    </source>
</evidence>
<dbReference type="Pfam" id="PF04060">
    <property type="entry name" value="FeS"/>
    <property type="match status" value="1"/>
</dbReference>
<comment type="subcellular location">
    <subcellularLocation>
        <location evidence="12">Cell inner membrane</location>
        <topology evidence="12">Peripheral membrane protein</topology>
    </subcellularLocation>
</comment>
<accession>A0A110B540</accession>
<gene>
    <name evidence="13" type="primary">rnfB</name>
    <name evidence="12" type="synonym">rnfC</name>
    <name evidence="17" type="ORF">HH1059_04630</name>
</gene>
<dbReference type="GO" id="GO:0022900">
    <property type="term" value="P:electron transport chain"/>
    <property type="evidence" value="ECO:0007669"/>
    <property type="project" value="UniProtKB-UniRule"/>
</dbReference>
<dbReference type="Gene3D" id="3.30.70.3270">
    <property type="match status" value="1"/>
</dbReference>
<protein>
    <recommendedName>
        <fullName evidence="12 13">Multifunctional fusion protein</fullName>
    </recommendedName>
    <domain>
        <recommendedName>
            <fullName evidence="12">Ion-translocating oxidoreductase complex subunit C</fullName>
            <ecNumber evidence="12">7.-.-.-</ecNumber>
        </recommendedName>
        <alternativeName>
            <fullName evidence="12">Rnf electron transport complex subunit C</fullName>
        </alternativeName>
    </domain>
    <domain>
        <recommendedName>
            <fullName evidence="13">Ion-translocating oxidoreductase complex subunit B</fullName>
        </recommendedName>
        <alternativeName>
            <fullName evidence="13">Rnf electron transport complex subunit B</fullName>
        </alternativeName>
    </domain>
</protein>
<comment type="similarity">
    <text evidence="12">Belongs to the 4Fe4S bacterial-type ferredoxin family. RnfC subfamily.</text>
</comment>
<dbReference type="EC" id="7.-.-.-" evidence="12"/>
<feature type="binding site" evidence="13">
    <location>
        <position position="146"/>
    </location>
    <ligand>
        <name>[4Fe-4S] cluster</name>
        <dbReference type="ChEBI" id="CHEBI:49883"/>
        <label>3</label>
    </ligand>
</feature>
<dbReference type="Proteomes" id="UP000218890">
    <property type="component" value="Chromosome"/>
</dbReference>
<feature type="binding site" evidence="13">
    <location>
        <position position="71"/>
    </location>
    <ligand>
        <name>[4Fe-4S] cluster</name>
        <dbReference type="ChEBI" id="CHEBI:49883"/>
        <label>1</label>
    </ligand>
</feature>
<dbReference type="InterPro" id="IPR007202">
    <property type="entry name" value="4Fe-4S_dom"/>
</dbReference>